<comment type="caution">
    <text evidence="2">The sequence shown here is derived from an EMBL/GenBank/DDBJ whole genome shotgun (WGS) entry which is preliminary data.</text>
</comment>
<dbReference type="EMBL" id="VIBQ01000057">
    <property type="protein sequence ID" value="KAB8532594.1"/>
    <property type="molecule type" value="Genomic_DNA"/>
</dbReference>
<proteinExistence type="predicted"/>
<dbReference type="OrthoDB" id="3912356at2759"/>
<feature type="region of interest" description="Disordered" evidence="1">
    <location>
        <begin position="248"/>
        <end position="270"/>
    </location>
</feature>
<protein>
    <recommendedName>
        <fullName evidence="4">F-box domain-containing protein</fullName>
    </recommendedName>
</protein>
<evidence type="ECO:0000256" key="1">
    <source>
        <dbReference type="SAM" id="MobiDB-lite"/>
    </source>
</evidence>
<sequence>MSSTFRKFFKSSSDGKKLTKKRTSGTAEVIDSAPLPPRYSQDHAPLQPPPSFGMRHHSYLSPLSLHAPVLTETASRPPSIAPSVASHVTQLPTYESVVPPGSRGTSGLRWQSNGYFGAAEPPLPSIPRSPTPEPLSEEQIVAFAQTKERLARLPKELWDVIGNMLDPASAASLKLSCRVIHDAMSQHHFFQLNEPHNKQHKLEFLYAGTLYASVPDGSPPSPTTADDEVDEVTLADVDALPLSTAAPYASESAKEGANVDKKGKQKRSVIPAAGSAAVSVTGMGSRVTSQCAECRPLRRCEQCGTEYLMQLKVAEDRVRRKSSASGGAAPEPVLPKFRPYLSVTRYSDLGPCVRPDEPQWLSVAGSDGEVPNEVRMPVCAESPKHLKSVRGAFEGDESSGGGGVGGAAIPLGRRIEWVREHMKELDEERDRERMLADRRAKPQLMTNKS</sequence>
<feature type="region of interest" description="Disordered" evidence="1">
    <location>
        <begin position="94"/>
        <end position="136"/>
    </location>
</feature>
<feature type="compositionally biased region" description="Pro residues" evidence="1">
    <location>
        <begin position="121"/>
        <end position="133"/>
    </location>
</feature>
<dbReference type="AlphaFoldDB" id="A0A5N6L2B6"/>
<organism evidence="2 3">
    <name type="scientific">Carpinus fangiana</name>
    <dbReference type="NCBI Taxonomy" id="176857"/>
    <lineage>
        <taxon>Eukaryota</taxon>
        <taxon>Viridiplantae</taxon>
        <taxon>Streptophyta</taxon>
        <taxon>Embryophyta</taxon>
        <taxon>Tracheophyta</taxon>
        <taxon>Spermatophyta</taxon>
        <taxon>Magnoliopsida</taxon>
        <taxon>eudicotyledons</taxon>
        <taxon>Gunneridae</taxon>
        <taxon>Pentapetalae</taxon>
        <taxon>rosids</taxon>
        <taxon>fabids</taxon>
        <taxon>Fagales</taxon>
        <taxon>Betulaceae</taxon>
        <taxon>Carpinus</taxon>
    </lineage>
</organism>
<feature type="compositionally biased region" description="Polar residues" evidence="1">
    <location>
        <begin position="103"/>
        <end position="114"/>
    </location>
</feature>
<dbReference type="Proteomes" id="UP000327013">
    <property type="component" value="Unassembled WGS sequence"/>
</dbReference>
<feature type="region of interest" description="Disordered" evidence="1">
    <location>
        <begin position="425"/>
        <end position="449"/>
    </location>
</feature>
<feature type="compositionally biased region" description="Basic and acidic residues" evidence="1">
    <location>
        <begin position="252"/>
        <end position="262"/>
    </location>
</feature>
<keyword evidence="3" id="KW-1185">Reference proteome</keyword>
<accession>A0A5N6L2B6</accession>
<reference evidence="2 3" key="1">
    <citation type="submission" date="2019-06" db="EMBL/GenBank/DDBJ databases">
        <title>A chromosomal-level reference genome of Carpinus fangiana (Coryloideae, Betulaceae).</title>
        <authorList>
            <person name="Yang X."/>
            <person name="Wang Z."/>
            <person name="Zhang L."/>
            <person name="Hao G."/>
            <person name="Liu J."/>
            <person name="Yang Y."/>
        </authorList>
    </citation>
    <scope>NUCLEOTIDE SEQUENCE [LARGE SCALE GENOMIC DNA]</scope>
    <source>
        <strain evidence="2">Cfa_2016G</strain>
        <tissue evidence="2">Leaf</tissue>
    </source>
</reference>
<feature type="compositionally biased region" description="Basic and acidic residues" evidence="1">
    <location>
        <begin position="425"/>
        <end position="440"/>
    </location>
</feature>
<gene>
    <name evidence="2" type="ORF">FH972_025539</name>
</gene>
<feature type="region of interest" description="Disordered" evidence="1">
    <location>
        <begin position="1"/>
        <end position="57"/>
    </location>
</feature>
<feature type="compositionally biased region" description="Low complexity" evidence="1">
    <location>
        <begin position="1"/>
        <end position="12"/>
    </location>
</feature>
<name>A0A5N6L2B6_9ROSI</name>
<evidence type="ECO:0008006" key="4">
    <source>
        <dbReference type="Google" id="ProtNLM"/>
    </source>
</evidence>
<evidence type="ECO:0000313" key="2">
    <source>
        <dbReference type="EMBL" id="KAB8532594.1"/>
    </source>
</evidence>
<evidence type="ECO:0000313" key="3">
    <source>
        <dbReference type="Proteomes" id="UP000327013"/>
    </source>
</evidence>